<feature type="domain" description="Glyoxalase-like" evidence="1">
    <location>
        <begin position="5"/>
        <end position="195"/>
    </location>
</feature>
<dbReference type="PANTHER" id="PTHR40265:SF1">
    <property type="entry name" value="GLYOXALASE-LIKE DOMAIN-CONTAINING PROTEIN"/>
    <property type="match status" value="1"/>
</dbReference>
<dbReference type="EMBL" id="BJMH01000002">
    <property type="protein sequence ID" value="GEB31125.1"/>
    <property type="molecule type" value="Genomic_DNA"/>
</dbReference>
<gene>
    <name evidence="2" type="ORF">BPA01_07050</name>
</gene>
<evidence type="ECO:0000313" key="3">
    <source>
        <dbReference type="Proteomes" id="UP000316882"/>
    </source>
</evidence>
<dbReference type="RefSeq" id="WP_122965063.1">
    <property type="nucleotide sequence ID" value="NZ_BJMH01000002.1"/>
</dbReference>
<dbReference type="SUPFAM" id="SSF54593">
    <property type="entry name" value="Glyoxalase/Bleomycin resistance protein/Dihydroxybiphenyl dioxygenase"/>
    <property type="match status" value="2"/>
</dbReference>
<keyword evidence="3" id="KW-1185">Reference proteome</keyword>
<dbReference type="InterPro" id="IPR029068">
    <property type="entry name" value="Glyas_Bleomycin-R_OHBP_Dase"/>
</dbReference>
<evidence type="ECO:0000259" key="1">
    <source>
        <dbReference type="Pfam" id="PF13468"/>
    </source>
</evidence>
<sequence length="268" mass="29703">MQLSFDHLVHFVHRPPGEAARLFQEAGFHAVAGGRHTHWGTWNSLSYLGLSYVEFLAVEEAAVAKQSDNPLIRQLVWEANRGEGLGQIALRTRQMDAWVERFQSLGLKVTGPVAGSRTRDDGKILQWRMLFAEDPHSARQMPFLIEWSETDEERKADLTQRGIIAPHPNGATELQAVGYAVSDLEAAAADWTRWFGLPSQAVFDDEQMGARCLTLALPGGNIVLCEPQQDGSAKRMLQSRGERPFFARVGAAKALHESHSICGGTYLI</sequence>
<evidence type="ECO:0000313" key="2">
    <source>
        <dbReference type="EMBL" id="GEB31125.1"/>
    </source>
</evidence>
<protein>
    <recommendedName>
        <fullName evidence="1">Glyoxalase-like domain-containing protein</fullName>
    </recommendedName>
</protein>
<dbReference type="PANTHER" id="PTHR40265">
    <property type="entry name" value="BLL2707 PROTEIN"/>
    <property type="match status" value="1"/>
</dbReference>
<dbReference type="GeneID" id="87612599"/>
<accession>A0A4Y3PEK4</accession>
<dbReference type="Gene3D" id="3.10.180.10">
    <property type="entry name" value="2,3-Dihydroxybiphenyl 1,2-Dioxygenase, domain 1"/>
    <property type="match status" value="2"/>
</dbReference>
<dbReference type="InterPro" id="IPR025870">
    <property type="entry name" value="Glyoxalase-like_dom"/>
</dbReference>
<dbReference type="STRING" id="54914.AV540_19840"/>
<name>A0A4Y3PEK4_BREPA</name>
<dbReference type="Proteomes" id="UP000316882">
    <property type="component" value="Unassembled WGS sequence"/>
</dbReference>
<reference evidence="2 3" key="1">
    <citation type="submission" date="2019-06" db="EMBL/GenBank/DDBJ databases">
        <title>Whole genome shotgun sequence of Brevibacillus parabrevis NBRC 12334.</title>
        <authorList>
            <person name="Hosoyama A."/>
            <person name="Uohara A."/>
            <person name="Ohji S."/>
            <person name="Ichikawa N."/>
        </authorList>
    </citation>
    <scope>NUCLEOTIDE SEQUENCE [LARGE SCALE GENOMIC DNA]</scope>
    <source>
        <strain evidence="2 3">NBRC 12334</strain>
    </source>
</reference>
<organism evidence="2 3">
    <name type="scientific">Brevibacillus parabrevis</name>
    <dbReference type="NCBI Taxonomy" id="54914"/>
    <lineage>
        <taxon>Bacteria</taxon>
        <taxon>Bacillati</taxon>
        <taxon>Bacillota</taxon>
        <taxon>Bacilli</taxon>
        <taxon>Bacillales</taxon>
        <taxon>Paenibacillaceae</taxon>
        <taxon>Brevibacillus</taxon>
    </lineage>
</organism>
<dbReference type="Pfam" id="PF13468">
    <property type="entry name" value="Glyoxalase_3"/>
    <property type="match status" value="1"/>
</dbReference>
<proteinExistence type="predicted"/>
<dbReference type="AlphaFoldDB" id="A0A4Y3PEK4"/>
<comment type="caution">
    <text evidence="2">The sequence shown here is derived from an EMBL/GenBank/DDBJ whole genome shotgun (WGS) entry which is preliminary data.</text>
</comment>